<sequence>MENVNFYPWVGANYENSMFGIKILILGESHYAENDDEPDSDWTQHVIKHNAQDHPNAFFTKITKAVLGLYSEDELSEDTRSNFWEHVAFYNYVQGIVGESGRIRPTTEMWEAAEKPFLAVVESLKPDVVIVLGSMLGEWVPALNDNVKVAYLYHPSSGYFNYEGAIPAIKKAMGDAKRESNS</sequence>
<comment type="caution">
    <text evidence="1">The sequence shown here is derived from an EMBL/GenBank/DDBJ whole genome shotgun (WGS) entry which is preliminary data.</text>
</comment>
<accession>A0A9N8GWW2</accession>
<protein>
    <recommendedName>
        <fullName evidence="3">Uracil-DNA glycosylase-like domain-containing protein</fullName>
    </recommendedName>
</protein>
<reference evidence="1" key="1">
    <citation type="submission" date="2020-05" db="EMBL/GenBank/DDBJ databases">
        <authorList>
            <person name="Delgado-Blas J."/>
        </authorList>
    </citation>
    <scope>NUCLEOTIDE SEQUENCE</scope>
    <source>
        <strain evidence="1">BB1453</strain>
    </source>
</reference>
<evidence type="ECO:0000313" key="1">
    <source>
        <dbReference type="EMBL" id="CAB5691894.1"/>
    </source>
</evidence>
<dbReference type="RefSeq" id="WP_239407324.1">
    <property type="nucleotide sequence ID" value="NZ_CAHPRV010000004.1"/>
</dbReference>
<proteinExistence type="predicted"/>
<dbReference type="AlphaFoldDB" id="A0A9N8GWW2"/>
<evidence type="ECO:0008006" key="3">
    <source>
        <dbReference type="Google" id="ProtNLM"/>
    </source>
</evidence>
<dbReference type="Proteomes" id="UP000834611">
    <property type="component" value="Unassembled WGS sequence"/>
</dbReference>
<gene>
    <name evidence="1" type="ORF">GHA_01976</name>
</gene>
<name>A0A9N8GWW2_PRORE</name>
<evidence type="ECO:0000313" key="2">
    <source>
        <dbReference type="Proteomes" id="UP000834611"/>
    </source>
</evidence>
<dbReference type="SUPFAM" id="SSF52141">
    <property type="entry name" value="Uracil-DNA glycosylase-like"/>
    <property type="match status" value="1"/>
</dbReference>
<organism evidence="1 2">
    <name type="scientific">Providencia rettgeri</name>
    <dbReference type="NCBI Taxonomy" id="587"/>
    <lineage>
        <taxon>Bacteria</taxon>
        <taxon>Pseudomonadati</taxon>
        <taxon>Pseudomonadota</taxon>
        <taxon>Gammaproteobacteria</taxon>
        <taxon>Enterobacterales</taxon>
        <taxon>Morganellaceae</taxon>
        <taxon>Providencia</taxon>
    </lineage>
</organism>
<dbReference type="EMBL" id="CAHPSF010000004">
    <property type="protein sequence ID" value="CAB5691894.1"/>
    <property type="molecule type" value="Genomic_DNA"/>
</dbReference>
<dbReference type="InterPro" id="IPR036895">
    <property type="entry name" value="Uracil-DNA_glycosylase-like_sf"/>
</dbReference>